<dbReference type="STRING" id="1121391.SAMN02745206_03661"/>
<dbReference type="PANTHER" id="PTHR36566">
    <property type="entry name" value="NICKEL INSERTION PROTEIN-RELATED"/>
    <property type="match status" value="1"/>
</dbReference>
<dbReference type="GO" id="GO:0016151">
    <property type="term" value="F:nickel cation binding"/>
    <property type="evidence" value="ECO:0007669"/>
    <property type="project" value="UniProtKB-UniRule"/>
</dbReference>
<gene>
    <name evidence="3" type="ORF">SAMN02745206_03661</name>
</gene>
<dbReference type="GO" id="GO:0016829">
    <property type="term" value="F:lyase activity"/>
    <property type="evidence" value="ECO:0007669"/>
    <property type="project" value="UniProtKB-UniRule"/>
</dbReference>
<dbReference type="NCBIfam" id="TIGR00299">
    <property type="entry name" value="nickel pincer cofactor biosynthesis protein LarC"/>
    <property type="match status" value="1"/>
</dbReference>
<dbReference type="OrthoDB" id="9765625at2"/>
<evidence type="ECO:0000256" key="1">
    <source>
        <dbReference type="ARBA" id="ARBA00022596"/>
    </source>
</evidence>
<protein>
    <recommendedName>
        <fullName evidence="2">Putative nickel insertion protein</fullName>
    </recommendedName>
</protein>
<keyword evidence="4" id="KW-1185">Reference proteome</keyword>
<reference evidence="4" key="1">
    <citation type="submission" date="2016-11" db="EMBL/GenBank/DDBJ databases">
        <authorList>
            <person name="Varghese N."/>
            <person name="Submissions S."/>
        </authorList>
    </citation>
    <scope>NUCLEOTIDE SEQUENCE [LARGE SCALE GENOMIC DNA]</scope>
    <source>
        <strain evidence="4">DSM 9756</strain>
    </source>
</reference>
<comment type="similarity">
    <text evidence="2">Belongs to the LarC family.</text>
</comment>
<dbReference type="InterPro" id="IPR002822">
    <property type="entry name" value="Ni_insertion"/>
</dbReference>
<dbReference type="AlphaFoldDB" id="A0A1M5IRY3"/>
<dbReference type="Gene3D" id="3.30.70.1380">
    <property type="entry name" value="Transcriptional regulatory protein pf0864 domain like"/>
    <property type="match status" value="1"/>
</dbReference>
<sequence>MHIAYFDAFSGASGDMILGALLDAGLPQQELENGLEALNLPGWSLETRREARGAITGTRLVVHEENPQPHRHYRDLKSLLERSRLPETVKETSLRILQRLAEAEARVHGMDPEEVHFHEVGALDTLVDVVGAVLGLELLGIRHAACSPLPLGHGFVECSHGRLPLPAPATVALLGGVPVRSGGASRELVTPTGAAILTTVCRTFGPMPSMILEKVGYGVGSHPEANPPNVLRLLVGERKAELPSRPLLVLETHIDDMNPEFYDHLLEGCLRDGALDVSLIPMHMKKNRPAVLVRVLAEPEKKDAILRRIFSDSSTLGVRWYAVERAELPRRTFQVPTPWGSVTVKEAHAPDGSSRIQPEYDDCKRAAREHNVSILHVYEEAKRLARGMSDK</sequence>
<dbReference type="Gene3D" id="3.10.20.300">
    <property type="entry name" value="mk0293 like domain"/>
    <property type="match status" value="1"/>
</dbReference>
<dbReference type="RefSeq" id="WP_073042092.1">
    <property type="nucleotide sequence ID" value="NZ_FQVB01000060.1"/>
</dbReference>
<name>A0A1M5IRY3_9BACT</name>
<dbReference type="Pfam" id="PF01969">
    <property type="entry name" value="Ni_insertion"/>
    <property type="match status" value="1"/>
</dbReference>
<keyword evidence="1 2" id="KW-0533">Nickel</keyword>
<evidence type="ECO:0000313" key="3">
    <source>
        <dbReference type="EMBL" id="SHG31108.1"/>
    </source>
</evidence>
<evidence type="ECO:0000313" key="4">
    <source>
        <dbReference type="Proteomes" id="UP000184076"/>
    </source>
</evidence>
<dbReference type="HAMAP" id="MF_01074">
    <property type="entry name" value="LarC"/>
    <property type="match status" value="1"/>
</dbReference>
<evidence type="ECO:0000256" key="2">
    <source>
        <dbReference type="HAMAP-Rule" id="MF_01074"/>
    </source>
</evidence>
<dbReference type="Proteomes" id="UP000184076">
    <property type="component" value="Unassembled WGS sequence"/>
</dbReference>
<organism evidence="3 4">
    <name type="scientific">Desulfacinum infernum DSM 9756</name>
    <dbReference type="NCBI Taxonomy" id="1121391"/>
    <lineage>
        <taxon>Bacteria</taxon>
        <taxon>Pseudomonadati</taxon>
        <taxon>Thermodesulfobacteriota</taxon>
        <taxon>Syntrophobacteria</taxon>
        <taxon>Syntrophobacterales</taxon>
        <taxon>Syntrophobacteraceae</taxon>
        <taxon>Desulfacinum</taxon>
    </lineage>
</organism>
<dbReference type="EMBL" id="FQVB01000060">
    <property type="protein sequence ID" value="SHG31108.1"/>
    <property type="molecule type" value="Genomic_DNA"/>
</dbReference>
<dbReference type="PANTHER" id="PTHR36566:SF1">
    <property type="entry name" value="PYRIDINIUM-3,5-BISTHIOCARBOXYLIC ACID MONONUCLEOTIDE NICKEL INSERTION PROTEIN"/>
    <property type="match status" value="1"/>
</dbReference>
<accession>A0A1M5IRY3</accession>
<keyword evidence="2" id="KW-0456">Lyase</keyword>
<proteinExistence type="inferred from homology"/>